<dbReference type="EMBL" id="FOMN01000003">
    <property type="protein sequence ID" value="SFD42370.1"/>
    <property type="molecule type" value="Genomic_DNA"/>
</dbReference>
<feature type="domain" description="DnaB/C C-terminal" evidence="3">
    <location>
        <begin position="322"/>
        <end position="393"/>
    </location>
</feature>
<dbReference type="InterPro" id="IPR034829">
    <property type="entry name" value="DnaD-like_sf"/>
</dbReference>
<evidence type="ECO:0000259" key="3">
    <source>
        <dbReference type="Pfam" id="PF07261"/>
    </source>
</evidence>
<dbReference type="Proteomes" id="UP000199599">
    <property type="component" value="Unassembled WGS sequence"/>
</dbReference>
<keyword evidence="5" id="KW-0547">Nucleotide-binding</keyword>
<accession>A0A1I1SH56</accession>
<name>A0A1I1SH56_9LACO</name>
<evidence type="ECO:0000256" key="2">
    <source>
        <dbReference type="SAM" id="MobiDB-lite"/>
    </source>
</evidence>
<proteinExistence type="inferred from homology"/>
<sequence length="452" mass="51763">MFMTPNPKQPFLIINRVEISVTALRILVKLYQPLIGALALALYLSLNEDYYPQMILSDAHGLYSLQEQLDCDLKSLFSALHKLEAVGLVQTKLLDNKIMGQVLTFRLAEVPSSSEFFATTLLASLLKEKVGVTVFQKLSSDFAHENKQNKNTVTGLANAQDISASFMDVFSLPKAEAIDPSPEVKQAVRENQVDQNQQASINQQDSIDWDFMKQQFEIYQIPNSEIDKNREAIRGLMRTYGLAEQEFVDETLSCLHGEYQLNMPLIKRTIANTIHGTDTQQQNQKRTIQVNSTFNDKQFSKKEQEILQLAHEKTPAQFIYYLKNESHDFVDANEYQLLDNLYNQKGISADLLNILTYICLQSSPKLSYNLTNTILHDWLQHGVHSGEQALEYIAKRKQAKQKNKVSHYRNYSKKSVEKGTDWSRHQAKDETDVSVDDLKNFFKNFESENGMK</sequence>
<dbReference type="RefSeq" id="WP_090092892.1">
    <property type="nucleotide sequence ID" value="NZ_CBCRVU010000003.1"/>
</dbReference>
<dbReference type="STRING" id="1505723.SAMN04487792_0797"/>
<evidence type="ECO:0000259" key="4">
    <source>
        <dbReference type="Pfam" id="PF25888"/>
    </source>
</evidence>
<keyword evidence="5" id="KW-0347">Helicase</keyword>
<dbReference type="AlphaFoldDB" id="A0A1I1SH56"/>
<reference evidence="6" key="1">
    <citation type="submission" date="2016-10" db="EMBL/GenBank/DDBJ databases">
        <authorList>
            <person name="Varghese N."/>
            <person name="Submissions S."/>
        </authorList>
    </citation>
    <scope>NUCLEOTIDE SEQUENCE [LARGE SCALE GENOMIC DNA]</scope>
    <source>
        <strain evidence="6">R-53102</strain>
    </source>
</reference>
<feature type="compositionally biased region" description="Basic and acidic residues" evidence="2">
    <location>
        <begin position="414"/>
        <end position="431"/>
    </location>
</feature>
<organism evidence="5 6">
    <name type="scientific">Lactobacillus bombicola</name>
    <dbReference type="NCBI Taxonomy" id="1505723"/>
    <lineage>
        <taxon>Bacteria</taxon>
        <taxon>Bacillati</taxon>
        <taxon>Bacillota</taxon>
        <taxon>Bacilli</taxon>
        <taxon>Lactobacillales</taxon>
        <taxon>Lactobacillaceae</taxon>
        <taxon>Lactobacillus</taxon>
    </lineage>
</organism>
<comment type="similarity">
    <text evidence="1">Belongs to the DnaB/DnaD family.</text>
</comment>
<feature type="region of interest" description="Disordered" evidence="2">
    <location>
        <begin position="408"/>
        <end position="431"/>
    </location>
</feature>
<dbReference type="GO" id="GO:0004386">
    <property type="term" value="F:helicase activity"/>
    <property type="evidence" value="ECO:0007669"/>
    <property type="project" value="UniProtKB-KW"/>
</dbReference>
<evidence type="ECO:0000313" key="6">
    <source>
        <dbReference type="Proteomes" id="UP000199599"/>
    </source>
</evidence>
<evidence type="ECO:0000313" key="5">
    <source>
        <dbReference type="EMBL" id="SFD42370.1"/>
    </source>
</evidence>
<feature type="domain" description="Replicative helicase loading/DNA remodeling protein DnaB N-terminal winged helix" evidence="4">
    <location>
        <begin position="6"/>
        <end position="222"/>
    </location>
</feature>
<dbReference type="InterPro" id="IPR006343">
    <property type="entry name" value="DnaB/C_C"/>
</dbReference>
<dbReference type="Gene3D" id="1.10.10.630">
    <property type="entry name" value="DnaD domain-like"/>
    <property type="match status" value="1"/>
</dbReference>
<evidence type="ECO:0000256" key="1">
    <source>
        <dbReference type="ARBA" id="ARBA00093462"/>
    </source>
</evidence>
<dbReference type="InterPro" id="IPR058660">
    <property type="entry name" value="WHD_DnaB"/>
</dbReference>
<keyword evidence="5" id="KW-0067">ATP-binding</keyword>
<gene>
    <name evidence="5" type="ORF">SAMN04487792_0797</name>
</gene>
<dbReference type="Pfam" id="PF07261">
    <property type="entry name" value="DnaB_2"/>
    <property type="match status" value="1"/>
</dbReference>
<dbReference type="Pfam" id="PF25888">
    <property type="entry name" value="WHD_DnaB"/>
    <property type="match status" value="1"/>
</dbReference>
<keyword evidence="5" id="KW-0378">Hydrolase</keyword>
<protein>
    <submittedName>
        <fullName evidence="5">Replicative DNA helicase loader DnaB</fullName>
    </submittedName>
</protein>